<dbReference type="GO" id="GO:0004519">
    <property type="term" value="F:endonuclease activity"/>
    <property type="evidence" value="ECO:0007669"/>
    <property type="project" value="UniProtKB-KW"/>
</dbReference>
<keyword evidence="5" id="KW-0540">Nuclease</keyword>
<comment type="similarity">
    <text evidence="1">Belongs to the type-I restriction system S methylase family.</text>
</comment>
<name>H5XN66_9PSEU</name>
<evidence type="ECO:0000313" key="5">
    <source>
        <dbReference type="EMBL" id="EHR63699.1"/>
    </source>
</evidence>
<dbReference type="GO" id="GO:0003677">
    <property type="term" value="F:DNA binding"/>
    <property type="evidence" value="ECO:0007669"/>
    <property type="project" value="UniProtKB-KW"/>
</dbReference>
<feature type="domain" description="Type I restriction modification DNA specificity" evidence="4">
    <location>
        <begin position="1"/>
        <end position="167"/>
    </location>
</feature>
<protein>
    <submittedName>
        <fullName evidence="5">Restriction endonuclease S subunit</fullName>
    </submittedName>
</protein>
<dbReference type="Pfam" id="PF01420">
    <property type="entry name" value="Methylase_S"/>
    <property type="match status" value="2"/>
</dbReference>
<reference evidence="5 6" key="1">
    <citation type="submission" date="2011-11" db="EMBL/GenBank/DDBJ databases">
        <title>The Noncontiguous Finished sequence of Saccharomonospora cyanea NA-134.</title>
        <authorList>
            <consortium name="US DOE Joint Genome Institute"/>
            <person name="Lucas S."/>
            <person name="Han J."/>
            <person name="Lapidus A."/>
            <person name="Cheng J.-F."/>
            <person name="Goodwin L."/>
            <person name="Pitluck S."/>
            <person name="Peters L."/>
            <person name="Ovchinnikova G."/>
            <person name="Lu M."/>
            <person name="Detter J.C."/>
            <person name="Han C."/>
            <person name="Tapia R."/>
            <person name="Land M."/>
            <person name="Hauser L."/>
            <person name="Kyrpides N."/>
            <person name="Ivanova N."/>
            <person name="Pagani I."/>
            <person name="Brambilla E.-M."/>
            <person name="Klenk H.-P."/>
            <person name="Woyke T."/>
        </authorList>
    </citation>
    <scope>NUCLEOTIDE SEQUENCE [LARGE SCALE GENOMIC DNA]</scope>
    <source>
        <strain evidence="5 6">NA-134</strain>
    </source>
</reference>
<evidence type="ECO:0000256" key="2">
    <source>
        <dbReference type="ARBA" id="ARBA00022747"/>
    </source>
</evidence>
<evidence type="ECO:0000259" key="4">
    <source>
        <dbReference type="Pfam" id="PF01420"/>
    </source>
</evidence>
<dbReference type="InterPro" id="IPR044946">
    <property type="entry name" value="Restrct_endonuc_typeI_TRD_sf"/>
</dbReference>
<dbReference type="RefSeq" id="WP_005460155.1">
    <property type="nucleotide sequence ID" value="NZ_CM001440.1"/>
</dbReference>
<dbReference type="HOGENOM" id="CLU_021095_10_1_11"/>
<dbReference type="AlphaFoldDB" id="H5XN66"/>
<dbReference type="GO" id="GO:0009307">
    <property type="term" value="P:DNA restriction-modification system"/>
    <property type="evidence" value="ECO:0007669"/>
    <property type="project" value="UniProtKB-KW"/>
</dbReference>
<keyword evidence="5" id="KW-0255">Endonuclease</keyword>
<dbReference type="Proteomes" id="UP000002791">
    <property type="component" value="Chromosome"/>
</dbReference>
<sequence length="390" mass="43261">MSDWKIVAVGDIATIERQVVSAESIKNGTKYVGLENIQPGGALVGVKSVEEGELASAKLAFSGEHILYGKLRPYLAKIARPDFSGVCSTDILPIKPGPKVLRDYLLFYLRQPSVIKIASSLATGASLPRLSQAMLGRMQVPLPSLSEQRRITAVLDQADALRAKRRETLAELDELIDSVFLDMVGDPGCNPRSWPVVRLGDLLVEGPQNGLYKPSSSYGRGVRILRIDSFRSGAIGGLELLKRVDASEDEVALYGLRNEDIVLNRVNSIEHLGKSVLIPAISEPLLFESNMMRFRVDSARLLPRYAAQVLSSRYAQRYIVQSAKQAINQASINQRDVREFQFPLPPLDLQHEFARRVEAIERMKESQRAHLAELDALFASLQDRAFRGEL</sequence>
<dbReference type="STRING" id="882082.SaccyDRAFT_4903"/>
<dbReference type="eggNOG" id="COG0732">
    <property type="taxonomic scope" value="Bacteria"/>
</dbReference>
<keyword evidence="3" id="KW-0238">DNA-binding</keyword>
<gene>
    <name evidence="5" type="ORF">SaccyDRAFT_4903</name>
</gene>
<evidence type="ECO:0000313" key="6">
    <source>
        <dbReference type="Proteomes" id="UP000002791"/>
    </source>
</evidence>
<keyword evidence="2" id="KW-0680">Restriction system</keyword>
<dbReference type="REBASE" id="88887">
    <property type="entry name" value="S.Scy44106ORF4904P"/>
</dbReference>
<dbReference type="InterPro" id="IPR052021">
    <property type="entry name" value="Type-I_RS_S_subunit"/>
</dbReference>
<dbReference type="Gene3D" id="3.90.220.20">
    <property type="entry name" value="DNA methylase specificity domains"/>
    <property type="match status" value="2"/>
</dbReference>
<keyword evidence="5" id="KW-0378">Hydrolase</keyword>
<feature type="domain" description="Type I restriction modification DNA specificity" evidence="4">
    <location>
        <begin position="246"/>
        <end position="372"/>
    </location>
</feature>
<proteinExistence type="inferred from homology"/>
<evidence type="ECO:0000256" key="3">
    <source>
        <dbReference type="ARBA" id="ARBA00023125"/>
    </source>
</evidence>
<accession>H5XN66</accession>
<dbReference type="PANTHER" id="PTHR30408">
    <property type="entry name" value="TYPE-1 RESTRICTION ENZYME ECOKI SPECIFICITY PROTEIN"/>
    <property type="match status" value="1"/>
</dbReference>
<dbReference type="OrthoDB" id="3197085at2"/>
<evidence type="ECO:0000256" key="1">
    <source>
        <dbReference type="ARBA" id="ARBA00010923"/>
    </source>
</evidence>
<organism evidence="5 6">
    <name type="scientific">Saccharomonospora cyanea NA-134</name>
    <dbReference type="NCBI Taxonomy" id="882082"/>
    <lineage>
        <taxon>Bacteria</taxon>
        <taxon>Bacillati</taxon>
        <taxon>Actinomycetota</taxon>
        <taxon>Actinomycetes</taxon>
        <taxon>Pseudonocardiales</taxon>
        <taxon>Pseudonocardiaceae</taxon>
        <taxon>Saccharomonospora</taxon>
    </lineage>
</organism>
<dbReference type="PANTHER" id="PTHR30408:SF12">
    <property type="entry name" value="TYPE I RESTRICTION ENZYME MJAVIII SPECIFICITY SUBUNIT"/>
    <property type="match status" value="1"/>
</dbReference>
<dbReference type="EMBL" id="CM001440">
    <property type="protein sequence ID" value="EHR63699.1"/>
    <property type="molecule type" value="Genomic_DNA"/>
</dbReference>
<keyword evidence="6" id="KW-1185">Reference proteome</keyword>
<dbReference type="CDD" id="cd17517">
    <property type="entry name" value="RMtype1_S_EcoKI_StySPI-TRD2-CR2_like"/>
    <property type="match status" value="1"/>
</dbReference>
<dbReference type="SUPFAM" id="SSF116734">
    <property type="entry name" value="DNA methylase specificity domain"/>
    <property type="match status" value="2"/>
</dbReference>
<dbReference type="InterPro" id="IPR000055">
    <property type="entry name" value="Restrct_endonuc_typeI_TRD"/>
</dbReference>